<dbReference type="Pfam" id="PF07238">
    <property type="entry name" value="PilZ"/>
    <property type="match status" value="1"/>
</dbReference>
<dbReference type="EMBL" id="CP002116">
    <property type="protein sequence ID" value="ADK81464.1"/>
    <property type="molecule type" value="Genomic_DNA"/>
</dbReference>
<dbReference type="HOGENOM" id="CLU_651969_0_0_12"/>
<protein>
    <submittedName>
        <fullName evidence="2">Type IV pilus assembly PilZ</fullName>
    </submittedName>
</protein>
<dbReference type="eggNOG" id="ENOG5033W1Y">
    <property type="taxonomic scope" value="Bacteria"/>
</dbReference>
<dbReference type="Proteomes" id="UP000002318">
    <property type="component" value="Chromosome"/>
</dbReference>
<dbReference type="STRING" id="573413.Spirs_2349"/>
<dbReference type="KEGG" id="ssm:Spirs_2349"/>
<dbReference type="Gene3D" id="2.40.10.220">
    <property type="entry name" value="predicted glycosyltransferase like domains"/>
    <property type="match status" value="1"/>
</dbReference>
<dbReference type="SUPFAM" id="SSF141371">
    <property type="entry name" value="PilZ domain-like"/>
    <property type="match status" value="1"/>
</dbReference>
<accession>E1R1T8</accession>
<dbReference type="InterPro" id="IPR011471">
    <property type="entry name" value="DUF1577"/>
</dbReference>
<dbReference type="InterPro" id="IPR009875">
    <property type="entry name" value="PilZ_domain"/>
</dbReference>
<name>E1R1T8_SEDSS</name>
<evidence type="ECO:0000259" key="1">
    <source>
        <dbReference type="Pfam" id="PF07238"/>
    </source>
</evidence>
<feature type="domain" description="PilZ" evidence="1">
    <location>
        <begin position="299"/>
        <end position="381"/>
    </location>
</feature>
<dbReference type="GO" id="GO:0035438">
    <property type="term" value="F:cyclic-di-GMP binding"/>
    <property type="evidence" value="ECO:0007669"/>
    <property type="project" value="InterPro"/>
</dbReference>
<dbReference type="Pfam" id="PF07614">
    <property type="entry name" value="DUF1577"/>
    <property type="match status" value="1"/>
</dbReference>
<reference evidence="2 3" key="1">
    <citation type="journal article" date="2010" name="Stand. Genomic Sci.">
        <title>Complete genome sequence of Spirochaeta smaragdinae type strain (SEBR 4228).</title>
        <authorList>
            <person name="Mavromatis K."/>
            <person name="Yasawong M."/>
            <person name="Chertkov O."/>
            <person name="Lapidus A."/>
            <person name="Lucas S."/>
            <person name="Nolan M."/>
            <person name="Del Rio T.G."/>
            <person name="Tice H."/>
            <person name="Cheng J.F."/>
            <person name="Pitluck S."/>
            <person name="Liolios K."/>
            <person name="Ivanova N."/>
            <person name="Tapia R."/>
            <person name="Han C."/>
            <person name="Bruce D."/>
            <person name="Goodwin L."/>
            <person name="Pati A."/>
            <person name="Chen A."/>
            <person name="Palaniappan K."/>
            <person name="Land M."/>
            <person name="Hauser L."/>
            <person name="Chang Y.J."/>
            <person name="Jeffries C.D."/>
            <person name="Detter J.C."/>
            <person name="Rohde M."/>
            <person name="Brambilla E."/>
            <person name="Spring S."/>
            <person name="Goker M."/>
            <person name="Sikorski J."/>
            <person name="Woyke T."/>
            <person name="Bristow J."/>
            <person name="Eisen J.A."/>
            <person name="Markowitz V."/>
            <person name="Hugenholtz P."/>
            <person name="Klenk H.P."/>
            <person name="Kyrpides N.C."/>
        </authorList>
    </citation>
    <scope>NUCLEOTIDE SEQUENCE [LARGE SCALE GENOMIC DNA]</scope>
    <source>
        <strain evidence="3">DSM 11293 / JCM 15392 / SEBR 4228</strain>
    </source>
</reference>
<proteinExistence type="predicted"/>
<gene>
    <name evidence="2" type="ordered locus">Spirs_2349</name>
</gene>
<evidence type="ECO:0000313" key="2">
    <source>
        <dbReference type="EMBL" id="ADK81464.1"/>
    </source>
</evidence>
<evidence type="ECO:0000313" key="3">
    <source>
        <dbReference type="Proteomes" id="UP000002318"/>
    </source>
</evidence>
<keyword evidence="3" id="KW-1185">Reference proteome</keyword>
<sequence length="405" mass="46001">MKMEEQQIEIAVHGERKRASAKVLSLVDLSTLRLKQLSPSEPIFIKGEPVRLFFNFFDHTMTFEGSILEGGEELLISIPNTVVKNLQRKFERVPPPEGDIHLSFDIASSRIELDFPRTSQFAQVDQEEMIFSSVFDASSIQGLLEQFNQVIAQYAEVAKIRMFREKKPETFEELVVASGGNALFLPDTSRSFPSLEEAEGRRMVVDEELPLGDSDLFCGKKRGELKSWLLDLGHEGILSELVMPICYREYVIGVILLQTGIGRGMPFTLQVFDICSEFASILVHSLQQNGYFAGGKRQVESYEPQIVNISASGLLFTHSSAELASQIGMYSDLSIRLTLSSRPMQIACRVMRKYHEENRAYYGLQFMEMKPEDFRYLFEAVYGRSFTERDDRLWEGGAKPPEVVL</sequence>
<organism evidence="2 3">
    <name type="scientific">Sediminispirochaeta smaragdinae (strain DSM 11293 / JCM 15392 / SEBR 4228)</name>
    <name type="common">Spirochaeta smaragdinae</name>
    <dbReference type="NCBI Taxonomy" id="573413"/>
    <lineage>
        <taxon>Bacteria</taxon>
        <taxon>Pseudomonadati</taxon>
        <taxon>Spirochaetota</taxon>
        <taxon>Spirochaetia</taxon>
        <taxon>Spirochaetales</taxon>
        <taxon>Spirochaetaceae</taxon>
        <taxon>Sediminispirochaeta</taxon>
    </lineage>
</organism>
<dbReference type="AlphaFoldDB" id="E1R1T8"/>